<dbReference type="PANTHER" id="PTHR47290">
    <property type="entry name" value="RING FINGER PROTEIN"/>
    <property type="match status" value="1"/>
</dbReference>
<evidence type="ECO:0000313" key="3">
    <source>
        <dbReference type="Proteomes" id="UP001396334"/>
    </source>
</evidence>
<organism evidence="2 3">
    <name type="scientific">Hibiscus sabdariffa</name>
    <name type="common">roselle</name>
    <dbReference type="NCBI Taxonomy" id="183260"/>
    <lineage>
        <taxon>Eukaryota</taxon>
        <taxon>Viridiplantae</taxon>
        <taxon>Streptophyta</taxon>
        <taxon>Embryophyta</taxon>
        <taxon>Tracheophyta</taxon>
        <taxon>Spermatophyta</taxon>
        <taxon>Magnoliopsida</taxon>
        <taxon>eudicotyledons</taxon>
        <taxon>Gunneridae</taxon>
        <taxon>Pentapetalae</taxon>
        <taxon>rosids</taxon>
        <taxon>malvids</taxon>
        <taxon>Malvales</taxon>
        <taxon>Malvaceae</taxon>
        <taxon>Malvoideae</taxon>
        <taxon>Hibiscus</taxon>
    </lineage>
</organism>
<proteinExistence type="predicted"/>
<dbReference type="PANTHER" id="PTHR47290:SF6">
    <property type="entry name" value="UBIQUITIN-LIKE DOMAIN-CONTAINING PROTEIN"/>
    <property type="match status" value="1"/>
</dbReference>
<dbReference type="EMBL" id="JBBPBN010000010">
    <property type="protein sequence ID" value="KAK9030242.1"/>
    <property type="molecule type" value="Genomic_DNA"/>
</dbReference>
<feature type="compositionally biased region" description="Polar residues" evidence="1">
    <location>
        <begin position="45"/>
        <end position="64"/>
    </location>
</feature>
<keyword evidence="3" id="KW-1185">Reference proteome</keyword>
<reference evidence="2 3" key="1">
    <citation type="journal article" date="2024" name="G3 (Bethesda)">
        <title>Genome assembly of Hibiscus sabdariffa L. provides insights into metabolisms of medicinal natural products.</title>
        <authorList>
            <person name="Kim T."/>
        </authorList>
    </citation>
    <scope>NUCLEOTIDE SEQUENCE [LARGE SCALE GENOMIC DNA]</scope>
    <source>
        <strain evidence="2">TK-2024</strain>
        <tissue evidence="2">Old leaves</tissue>
    </source>
</reference>
<gene>
    <name evidence="2" type="ORF">V6N11_031672</name>
</gene>
<evidence type="ECO:0000256" key="1">
    <source>
        <dbReference type="SAM" id="MobiDB-lite"/>
    </source>
</evidence>
<dbReference type="InterPro" id="IPR044171">
    <property type="entry name" value="LAX2-like"/>
</dbReference>
<sequence>MASLSHSDRSTKDNHNFLSSEGTQWLELGLGFSIGPKKQQDDLNHQPNSPNITLPFQVSASASSHLKPKQKPPGSSSSSKGLELGLSLGLELDHGEEEEEEDDDDDDDHEMVWHEDHYGDYDDMAWWWACHMNNPSSGSLKDWQMPVPNDPHDYSTRIRPHSGLWFTLQSYTNRKGEALLPQIPKAYIRVKDENVTIFMVKKYLVTKLGLSNEAEVEIWCMGQRLMQAQTLKQVRDCVWLPSFVGSHNFSLQTDCVNNHLMSLCYGRRCALN</sequence>
<protein>
    <submittedName>
        <fullName evidence="2">Uncharacterized protein</fullName>
    </submittedName>
</protein>
<name>A0ABR2SYM7_9ROSI</name>
<dbReference type="Proteomes" id="UP001396334">
    <property type="component" value="Unassembled WGS sequence"/>
</dbReference>
<feature type="region of interest" description="Disordered" evidence="1">
    <location>
        <begin position="1"/>
        <end position="20"/>
    </location>
</feature>
<evidence type="ECO:0000313" key="2">
    <source>
        <dbReference type="EMBL" id="KAK9030242.1"/>
    </source>
</evidence>
<dbReference type="Gene3D" id="3.10.20.90">
    <property type="entry name" value="Phosphatidylinositol 3-kinase Catalytic Subunit, Chain A, domain 1"/>
    <property type="match status" value="1"/>
</dbReference>
<comment type="caution">
    <text evidence="2">The sequence shown here is derived from an EMBL/GenBank/DDBJ whole genome shotgun (WGS) entry which is preliminary data.</text>
</comment>
<feature type="compositionally biased region" description="Basic and acidic residues" evidence="1">
    <location>
        <begin position="1"/>
        <end position="15"/>
    </location>
</feature>
<accession>A0ABR2SYM7</accession>
<feature type="region of interest" description="Disordered" evidence="1">
    <location>
        <begin position="34"/>
        <end position="82"/>
    </location>
</feature>